<keyword evidence="3" id="KW-1185">Reference proteome</keyword>
<protein>
    <submittedName>
        <fullName evidence="2">Uncharacterized protein</fullName>
    </submittedName>
</protein>
<name>A0A1A9W797_9MUSC</name>
<keyword evidence="1" id="KW-1133">Transmembrane helix</keyword>
<keyword evidence="1" id="KW-0472">Membrane</keyword>
<keyword evidence="1" id="KW-0812">Transmembrane</keyword>
<organism evidence="2 3">
    <name type="scientific">Glossina brevipalpis</name>
    <dbReference type="NCBI Taxonomy" id="37001"/>
    <lineage>
        <taxon>Eukaryota</taxon>
        <taxon>Metazoa</taxon>
        <taxon>Ecdysozoa</taxon>
        <taxon>Arthropoda</taxon>
        <taxon>Hexapoda</taxon>
        <taxon>Insecta</taxon>
        <taxon>Pterygota</taxon>
        <taxon>Neoptera</taxon>
        <taxon>Endopterygota</taxon>
        <taxon>Diptera</taxon>
        <taxon>Brachycera</taxon>
        <taxon>Muscomorpha</taxon>
        <taxon>Hippoboscoidea</taxon>
        <taxon>Glossinidae</taxon>
        <taxon>Glossina</taxon>
    </lineage>
</organism>
<evidence type="ECO:0000313" key="2">
    <source>
        <dbReference type="EnsemblMetazoa" id="GBRI008682-PA"/>
    </source>
</evidence>
<reference evidence="2" key="2">
    <citation type="submission" date="2020-05" db="UniProtKB">
        <authorList>
            <consortium name="EnsemblMetazoa"/>
        </authorList>
    </citation>
    <scope>IDENTIFICATION</scope>
    <source>
        <strain evidence="2">IAEA</strain>
    </source>
</reference>
<dbReference type="EnsemblMetazoa" id="GBRI008682-RA">
    <property type="protein sequence ID" value="GBRI008682-PA"/>
    <property type="gene ID" value="GBRI008682"/>
</dbReference>
<dbReference type="Proteomes" id="UP000091820">
    <property type="component" value="Unassembled WGS sequence"/>
</dbReference>
<proteinExistence type="predicted"/>
<reference evidence="3" key="1">
    <citation type="submission" date="2014-03" db="EMBL/GenBank/DDBJ databases">
        <authorList>
            <person name="Aksoy S."/>
            <person name="Warren W."/>
            <person name="Wilson R.K."/>
        </authorList>
    </citation>
    <scope>NUCLEOTIDE SEQUENCE [LARGE SCALE GENOMIC DNA]</scope>
    <source>
        <strain evidence="3">IAEA</strain>
    </source>
</reference>
<dbReference type="AlphaFoldDB" id="A0A1A9W797"/>
<evidence type="ECO:0000256" key="1">
    <source>
        <dbReference type="SAM" id="Phobius"/>
    </source>
</evidence>
<evidence type="ECO:0000313" key="3">
    <source>
        <dbReference type="Proteomes" id="UP000091820"/>
    </source>
</evidence>
<dbReference type="VEuPathDB" id="VectorBase:GBRI008682"/>
<sequence>MSNSENFHLGNFVNSVNIKHEWYVRAIMATTVLLSACVIIAPGDVRPGHIILAPLKTKRIAPLSTCCIGTKYGNLCKSLSVGIQTLSRCRKKTCSPAPFNNNSM</sequence>
<accession>A0A1A9W797</accession>
<feature type="transmembrane region" description="Helical" evidence="1">
    <location>
        <begin position="22"/>
        <end position="41"/>
    </location>
</feature>